<dbReference type="PANTHER" id="PTHR43792">
    <property type="entry name" value="GNAT FAMILY, PUTATIVE (AFU_ORTHOLOGUE AFUA_3G00765)-RELATED-RELATED"/>
    <property type="match status" value="1"/>
</dbReference>
<dbReference type="GO" id="GO:0008999">
    <property type="term" value="F:protein-N-terminal-alanine acetyltransferase activity"/>
    <property type="evidence" value="ECO:0007669"/>
    <property type="project" value="TreeGrafter"/>
</dbReference>
<evidence type="ECO:0000259" key="1">
    <source>
        <dbReference type="PROSITE" id="PS51186"/>
    </source>
</evidence>
<keyword evidence="3" id="KW-1185">Reference proteome</keyword>
<feature type="domain" description="N-acetyltransferase" evidence="1">
    <location>
        <begin position="22"/>
        <end position="197"/>
    </location>
</feature>
<proteinExistence type="predicted"/>
<evidence type="ECO:0000313" key="3">
    <source>
        <dbReference type="Proteomes" id="UP000245202"/>
    </source>
</evidence>
<dbReference type="RefSeq" id="WP_307719183.1">
    <property type="nucleotide sequence ID" value="NZ_BDQX01000381.1"/>
</dbReference>
<dbReference type="InterPro" id="IPR051531">
    <property type="entry name" value="N-acetyltransferase"/>
</dbReference>
<gene>
    <name evidence="2" type="ORF">PAT3040_05896</name>
</gene>
<keyword evidence="2" id="KW-0808">Transferase</keyword>
<dbReference type="GO" id="GO:0005737">
    <property type="term" value="C:cytoplasm"/>
    <property type="evidence" value="ECO:0007669"/>
    <property type="project" value="TreeGrafter"/>
</dbReference>
<reference evidence="2 3" key="1">
    <citation type="submission" date="2017-08" db="EMBL/GenBank/DDBJ databases">
        <title>Substantial Increase in Enzyme Production by Combined Drug-Resistance Mutations in Paenibacillus agaridevorans.</title>
        <authorList>
            <person name="Tanaka Y."/>
            <person name="Funane K."/>
            <person name="Hosaka T."/>
            <person name="Shiwa Y."/>
            <person name="Fujita N."/>
            <person name="Miyazaki T."/>
            <person name="Yoshikawa H."/>
            <person name="Murakami K."/>
            <person name="Kasahara K."/>
            <person name="Inaoka T."/>
            <person name="Hiraga Y."/>
            <person name="Ochi K."/>
        </authorList>
    </citation>
    <scope>NUCLEOTIDE SEQUENCE [LARGE SCALE GENOMIC DNA]</scope>
    <source>
        <strain evidence="2 3">T-3040</strain>
    </source>
</reference>
<sequence length="197" mass="22237">MMNRMSRQASGEQPFTLVVGSIRLRAYMAEDAEAIHALTWQPEIHAWLPGWNVSLEQRREWLENYEIPENGEFLRLASNGEDVGELRLRLAIMLEQTGELIGWCCTGPKEELPAPNREIMYAISKDHRGKGYATQAVQAVTGYLFAHANIEVLSAVALLANDASNRVLQKCGFVFMNVIEIDDEVYNYYMLVRGGVS</sequence>
<protein>
    <submittedName>
        <fullName evidence="2">N-acetyltransferase</fullName>
    </submittedName>
</protein>
<dbReference type="Gene3D" id="3.40.630.30">
    <property type="match status" value="1"/>
</dbReference>
<organism evidence="2 3">
    <name type="scientific">Paenibacillus agaridevorans</name>
    <dbReference type="NCBI Taxonomy" id="171404"/>
    <lineage>
        <taxon>Bacteria</taxon>
        <taxon>Bacillati</taxon>
        <taxon>Bacillota</taxon>
        <taxon>Bacilli</taxon>
        <taxon>Bacillales</taxon>
        <taxon>Paenibacillaceae</taxon>
        <taxon>Paenibacillus</taxon>
    </lineage>
</organism>
<dbReference type="PANTHER" id="PTHR43792:SF9">
    <property type="entry name" value="RIBOSOMAL-PROTEIN-ALANINE ACETYLTRANSFERASE"/>
    <property type="match status" value="1"/>
</dbReference>
<dbReference type="PROSITE" id="PS51186">
    <property type="entry name" value="GNAT"/>
    <property type="match status" value="1"/>
</dbReference>
<dbReference type="Proteomes" id="UP000245202">
    <property type="component" value="Unassembled WGS sequence"/>
</dbReference>
<evidence type="ECO:0000313" key="2">
    <source>
        <dbReference type="EMBL" id="GBG11111.1"/>
    </source>
</evidence>
<dbReference type="InterPro" id="IPR000182">
    <property type="entry name" value="GNAT_dom"/>
</dbReference>
<dbReference type="InterPro" id="IPR016181">
    <property type="entry name" value="Acyl_CoA_acyltransferase"/>
</dbReference>
<dbReference type="Pfam" id="PF13302">
    <property type="entry name" value="Acetyltransf_3"/>
    <property type="match status" value="1"/>
</dbReference>
<dbReference type="EMBL" id="BDQX01000381">
    <property type="protein sequence ID" value="GBG11111.1"/>
    <property type="molecule type" value="Genomic_DNA"/>
</dbReference>
<accession>A0A2R5F4K7</accession>
<comment type="caution">
    <text evidence="2">The sequence shown here is derived from an EMBL/GenBank/DDBJ whole genome shotgun (WGS) entry which is preliminary data.</text>
</comment>
<dbReference type="SUPFAM" id="SSF55729">
    <property type="entry name" value="Acyl-CoA N-acyltransferases (Nat)"/>
    <property type="match status" value="1"/>
</dbReference>
<dbReference type="AlphaFoldDB" id="A0A2R5F4K7"/>
<name>A0A2R5F4K7_9BACL</name>